<dbReference type="EMBL" id="NJHN03000099">
    <property type="protein sequence ID" value="KAH9415173.1"/>
    <property type="molecule type" value="Genomic_DNA"/>
</dbReference>
<protein>
    <submittedName>
        <fullName evidence="2">Uncharacterized protein</fullName>
    </submittedName>
</protein>
<evidence type="ECO:0000313" key="2">
    <source>
        <dbReference type="EMBL" id="KAH9415173.1"/>
    </source>
</evidence>
<reference evidence="2 3" key="2">
    <citation type="journal article" date="2022" name="Mol. Biol. Evol.">
        <title>Comparative Genomics Reveals Insights into the Divergent Evolution of Astigmatic Mites and Household Pest Adaptations.</title>
        <authorList>
            <person name="Xiong Q."/>
            <person name="Wan A.T."/>
            <person name="Liu X."/>
            <person name="Fung C.S."/>
            <person name="Xiao X."/>
            <person name="Malainual N."/>
            <person name="Hou J."/>
            <person name="Wang L."/>
            <person name="Wang M."/>
            <person name="Yang K.Y."/>
            <person name="Cui Y."/>
            <person name="Leung E.L."/>
            <person name="Nong W."/>
            <person name="Shin S.K."/>
            <person name="Au S.W."/>
            <person name="Jeong K.Y."/>
            <person name="Chew F.T."/>
            <person name="Hui J.H."/>
            <person name="Leung T.F."/>
            <person name="Tungtrongchitr A."/>
            <person name="Zhong N."/>
            <person name="Liu Z."/>
            <person name="Tsui S.K."/>
        </authorList>
    </citation>
    <scope>NUCLEOTIDE SEQUENCE [LARGE SCALE GENOMIC DNA]</scope>
    <source>
        <strain evidence="2">Derp</strain>
    </source>
</reference>
<dbReference type="Proteomes" id="UP000887458">
    <property type="component" value="Unassembled WGS sequence"/>
</dbReference>
<keyword evidence="3" id="KW-1185">Reference proteome</keyword>
<gene>
    <name evidence="2" type="ORF">DERP_006264</name>
</gene>
<organism evidence="2 3">
    <name type="scientific">Dermatophagoides pteronyssinus</name>
    <name type="common">European house dust mite</name>
    <dbReference type="NCBI Taxonomy" id="6956"/>
    <lineage>
        <taxon>Eukaryota</taxon>
        <taxon>Metazoa</taxon>
        <taxon>Ecdysozoa</taxon>
        <taxon>Arthropoda</taxon>
        <taxon>Chelicerata</taxon>
        <taxon>Arachnida</taxon>
        <taxon>Acari</taxon>
        <taxon>Acariformes</taxon>
        <taxon>Sarcoptiformes</taxon>
        <taxon>Astigmata</taxon>
        <taxon>Psoroptidia</taxon>
        <taxon>Analgoidea</taxon>
        <taxon>Pyroglyphidae</taxon>
        <taxon>Dermatophagoidinae</taxon>
        <taxon>Dermatophagoides</taxon>
    </lineage>
</organism>
<feature type="compositionally biased region" description="Low complexity" evidence="1">
    <location>
        <begin position="33"/>
        <end position="56"/>
    </location>
</feature>
<feature type="compositionally biased region" description="Polar residues" evidence="1">
    <location>
        <begin position="57"/>
        <end position="71"/>
    </location>
</feature>
<feature type="region of interest" description="Disordered" evidence="1">
    <location>
        <begin position="31"/>
        <end position="77"/>
    </location>
</feature>
<sequence>MKFNQIHKSNHQKLDYKSKTLEIIVGYNKKNISNSPSHPPLSSSSSSFQSHSFFSPIQCNSEKQQQQQPDNSIRIEDGIGQHIVSHWTHRIAFYIRQIDS</sequence>
<proteinExistence type="predicted"/>
<name>A0ABQ8IXX5_DERPT</name>
<evidence type="ECO:0000256" key="1">
    <source>
        <dbReference type="SAM" id="MobiDB-lite"/>
    </source>
</evidence>
<accession>A0ABQ8IXX5</accession>
<evidence type="ECO:0000313" key="3">
    <source>
        <dbReference type="Proteomes" id="UP000887458"/>
    </source>
</evidence>
<reference evidence="2 3" key="1">
    <citation type="journal article" date="2018" name="J. Allergy Clin. Immunol.">
        <title>High-quality assembly of Dermatophagoides pteronyssinus genome and transcriptome reveals a wide range of novel allergens.</title>
        <authorList>
            <person name="Liu X.Y."/>
            <person name="Yang K.Y."/>
            <person name="Wang M.Q."/>
            <person name="Kwok J.S."/>
            <person name="Zeng X."/>
            <person name="Yang Z."/>
            <person name="Xiao X.J."/>
            <person name="Lau C.P."/>
            <person name="Li Y."/>
            <person name="Huang Z.M."/>
            <person name="Ba J.G."/>
            <person name="Yim A.K."/>
            <person name="Ouyang C.Y."/>
            <person name="Ngai S.M."/>
            <person name="Chan T.F."/>
            <person name="Leung E.L."/>
            <person name="Liu L."/>
            <person name="Liu Z.G."/>
            <person name="Tsui S.K."/>
        </authorList>
    </citation>
    <scope>NUCLEOTIDE SEQUENCE [LARGE SCALE GENOMIC DNA]</scope>
    <source>
        <strain evidence="2">Derp</strain>
    </source>
</reference>
<comment type="caution">
    <text evidence="2">The sequence shown here is derived from an EMBL/GenBank/DDBJ whole genome shotgun (WGS) entry which is preliminary data.</text>
</comment>